<keyword evidence="2" id="KW-1185">Reference proteome</keyword>
<name>A0A7X6IBB7_9BACT</name>
<dbReference type="Proteomes" id="UP000534783">
    <property type="component" value="Unassembled WGS sequence"/>
</dbReference>
<proteinExistence type="predicted"/>
<evidence type="ECO:0000313" key="2">
    <source>
        <dbReference type="Proteomes" id="UP000534783"/>
    </source>
</evidence>
<evidence type="ECO:0000313" key="1">
    <source>
        <dbReference type="EMBL" id="NKE71316.1"/>
    </source>
</evidence>
<evidence type="ECO:0008006" key="3">
    <source>
        <dbReference type="Google" id="ProtNLM"/>
    </source>
</evidence>
<reference evidence="1 2" key="1">
    <citation type="journal article" date="2020" name="Nature">
        <title>Bacterial chemolithoautotrophy via manganese oxidation.</title>
        <authorList>
            <person name="Yu H."/>
            <person name="Leadbetter J.R."/>
        </authorList>
    </citation>
    <scope>NUCLEOTIDE SEQUENCE [LARGE SCALE GENOMIC DNA]</scope>
    <source>
        <strain evidence="1 2">Mn-1</strain>
    </source>
</reference>
<gene>
    <name evidence="1" type="ORF">MNODULE_11260</name>
</gene>
<accession>A0A7X6IBB7</accession>
<organism evidence="1 2">
    <name type="scientific">Candidatus Manganitrophus noduliformans</name>
    <dbReference type="NCBI Taxonomy" id="2606439"/>
    <lineage>
        <taxon>Bacteria</taxon>
        <taxon>Pseudomonadati</taxon>
        <taxon>Nitrospirota</taxon>
        <taxon>Nitrospiria</taxon>
        <taxon>Candidatus Troglogloeales</taxon>
        <taxon>Candidatus Manganitrophaceae</taxon>
        <taxon>Candidatus Manganitrophus</taxon>
    </lineage>
</organism>
<comment type="caution">
    <text evidence="1">The sequence shown here is derived from an EMBL/GenBank/DDBJ whole genome shotgun (WGS) entry which is preliminary data.</text>
</comment>
<dbReference type="EMBL" id="VTOW01000002">
    <property type="protein sequence ID" value="NKE71316.1"/>
    <property type="molecule type" value="Genomic_DNA"/>
</dbReference>
<protein>
    <recommendedName>
        <fullName evidence="3">Replication initiator protein A</fullName>
    </recommendedName>
</protein>
<sequence>MLESILIPGLDHHLEVLPVELNVAKFASFIFSPSHTRKDSWARIKTWVIDIEGRKVLAKIFVEPVDRRSLNTLDYRTYLALQKMWWERPACPAGEGTAVSLRELARTMKMGWGKKQLSFLKQSLRALRKVPITWQYSFFDKESGRYHCFEEPINVLSMLRIHESRKVHSQNQNYKGTTTFRFNERIEKNLQRQHSKPVLIDIVMEIRGEIAISLYSFLDVIMADKFNWQRRCARLLQDDLSIRGRYAWPSERLRLIRRAANQINGKAISTGILDLTLTHTKDGQDYKLVVRKRPTTILLNECADPEQVDLVKQILEVTNDPHSRSYYEKLVRRLPEVLIYSALSETKDADRRGQIRTSRARFFTAVLKRLARERDRPANKHSEFSTCRGDDGILDK</sequence>
<dbReference type="RefSeq" id="WP_168059840.1">
    <property type="nucleotide sequence ID" value="NZ_VTOW01000002.1"/>
</dbReference>
<dbReference type="AlphaFoldDB" id="A0A7X6IBB7"/>